<dbReference type="EMBL" id="VNIM01000057">
    <property type="protein sequence ID" value="TVV72767.1"/>
    <property type="molecule type" value="Genomic_DNA"/>
</dbReference>
<dbReference type="AlphaFoldDB" id="A0A558R083"/>
<dbReference type="Pfam" id="PF13472">
    <property type="entry name" value="Lipase_GDSL_2"/>
    <property type="match status" value="1"/>
</dbReference>
<evidence type="ECO:0000313" key="3">
    <source>
        <dbReference type="EMBL" id="TVV72767.1"/>
    </source>
</evidence>
<evidence type="ECO:0000259" key="2">
    <source>
        <dbReference type="Pfam" id="PF13472"/>
    </source>
</evidence>
<reference evidence="3 4" key="1">
    <citation type="submission" date="2019-07" db="EMBL/GenBank/DDBJ databases">
        <title>Sphingomonas solaris sp. nov., isolated from a solar panel from Boston, Massachusetts.</title>
        <authorList>
            <person name="Tanner K."/>
            <person name="Pascual J."/>
            <person name="Mancuso C."/>
            <person name="Pereto J."/>
            <person name="Khalil A."/>
            <person name="Vilanova C."/>
        </authorList>
    </citation>
    <scope>NUCLEOTIDE SEQUENCE [LARGE SCALE GENOMIC DNA]</scope>
    <source>
        <strain evidence="3 4">R4DWN</strain>
    </source>
</reference>
<evidence type="ECO:0000313" key="4">
    <source>
        <dbReference type="Proteomes" id="UP000318681"/>
    </source>
</evidence>
<gene>
    <name evidence="3" type="ORF">FOY91_13640</name>
</gene>
<feature type="domain" description="SGNH hydrolase-type esterase" evidence="2">
    <location>
        <begin position="147"/>
        <end position="309"/>
    </location>
</feature>
<dbReference type="InterPro" id="IPR051532">
    <property type="entry name" value="Ester_Hydrolysis_Enzymes"/>
</dbReference>
<organism evidence="3 4">
    <name type="scientific">Alterirhizorhabdus solaris</name>
    <dbReference type="NCBI Taxonomy" id="2529389"/>
    <lineage>
        <taxon>Bacteria</taxon>
        <taxon>Pseudomonadati</taxon>
        <taxon>Pseudomonadota</taxon>
        <taxon>Alphaproteobacteria</taxon>
        <taxon>Sphingomonadales</taxon>
        <taxon>Rhizorhabdaceae</taxon>
        <taxon>Alterirhizorhabdus</taxon>
    </lineage>
</organism>
<keyword evidence="4" id="KW-1185">Reference proteome</keyword>
<accession>A0A558R083</accession>
<dbReference type="SUPFAM" id="SSF52266">
    <property type="entry name" value="SGNH hydrolase"/>
    <property type="match status" value="1"/>
</dbReference>
<dbReference type="InterPro" id="IPR013830">
    <property type="entry name" value="SGNH_hydro"/>
</dbReference>
<feature type="region of interest" description="Disordered" evidence="1">
    <location>
        <begin position="1"/>
        <end position="40"/>
    </location>
</feature>
<dbReference type="Gene3D" id="3.40.50.1110">
    <property type="entry name" value="SGNH hydrolase"/>
    <property type="match status" value="1"/>
</dbReference>
<dbReference type="PANTHER" id="PTHR30383">
    <property type="entry name" value="THIOESTERASE 1/PROTEASE 1/LYSOPHOSPHOLIPASE L1"/>
    <property type="match status" value="1"/>
</dbReference>
<dbReference type="PANTHER" id="PTHR30383:SF5">
    <property type="entry name" value="SGNH HYDROLASE-TYPE ESTERASE DOMAIN-CONTAINING PROTEIN"/>
    <property type="match status" value="1"/>
</dbReference>
<name>A0A558R083_9SPHN</name>
<dbReference type="Proteomes" id="UP000318681">
    <property type="component" value="Unassembled WGS sequence"/>
</dbReference>
<proteinExistence type="predicted"/>
<dbReference type="InterPro" id="IPR036514">
    <property type="entry name" value="SGNH_hydro_sf"/>
</dbReference>
<comment type="caution">
    <text evidence="3">The sequence shown here is derived from an EMBL/GenBank/DDBJ whole genome shotgun (WGS) entry which is preliminary data.</text>
</comment>
<dbReference type="GO" id="GO:0004622">
    <property type="term" value="F:phosphatidylcholine lysophospholipase activity"/>
    <property type="evidence" value="ECO:0007669"/>
    <property type="project" value="TreeGrafter"/>
</dbReference>
<sequence>MPRPSSSTTRRPRCRTGKRAGFAPPEVTTMTTSRQMPRPAPNMRRGLLLAGLAALIATPAPTLAAAADTTCANAQLPDTPVSTKLREMSLTPGVKIDPATFMKDPETAAYVAQLTSRQQALLKTDWSGLCRYRADNAAQAIRPRAVFLGDSITENWGRADPGFFSDTMLDRGISGQTSSQILLRFYPDVVALKPAVVHIMAGTNDILQNAGAIRDDDVVNNFGAMLDVAQANRIRVVIASIPPISVRSWQPDLKPAVRVKRLNDRLRTLATQRGAVFVDYFAPLHDADDGLRADLGNDGVHPNRAGYAAMRPLASGAVARATR</sequence>
<dbReference type="OrthoDB" id="9794725at2"/>
<protein>
    <submittedName>
        <fullName evidence="3">GDSL family lipase</fullName>
    </submittedName>
</protein>
<evidence type="ECO:0000256" key="1">
    <source>
        <dbReference type="SAM" id="MobiDB-lite"/>
    </source>
</evidence>